<protein>
    <recommendedName>
        <fullName evidence="4">ABC transporter permease</fullName>
    </recommendedName>
</protein>
<feature type="transmembrane region" description="Helical" evidence="1">
    <location>
        <begin position="185"/>
        <end position="206"/>
    </location>
</feature>
<dbReference type="RefSeq" id="WP_349181469.1">
    <property type="nucleotide sequence ID" value="NZ_JBBNGS010000002.1"/>
</dbReference>
<feature type="transmembrane region" description="Helical" evidence="1">
    <location>
        <begin position="218"/>
        <end position="235"/>
    </location>
</feature>
<keyword evidence="1" id="KW-0812">Transmembrane</keyword>
<dbReference type="EMBL" id="JBBNGS010000002">
    <property type="protein sequence ID" value="MEQ2637083.1"/>
    <property type="molecule type" value="Genomic_DNA"/>
</dbReference>
<feature type="transmembrane region" description="Helical" evidence="1">
    <location>
        <begin position="114"/>
        <end position="136"/>
    </location>
</feature>
<comment type="caution">
    <text evidence="2">The sequence shown here is derived from an EMBL/GenBank/DDBJ whole genome shotgun (WGS) entry which is preliminary data.</text>
</comment>
<gene>
    <name evidence="2" type="ORF">AAAT05_01770</name>
</gene>
<evidence type="ECO:0000313" key="3">
    <source>
        <dbReference type="Proteomes" id="UP001478817"/>
    </source>
</evidence>
<sequence>MDAMICRSGMLKFQIRRALQSKTLPYAILALMALVTVCFVQSCLMFWGHDRGEIPSAATQWVGNGLRSNAQLISFLVSYLLFPLTSAIFSMCLFDDKRARAAYMLAPRSSMRSYLCSGALCSFGMAFVATLFVLLISQALAFLAFPAGTSADAYYGALGQLVTSQDEFALLATQPLSSLLFGNRYLLNLAYCLYDAFYAGAMALAAYAASIYFKGNRMLLLGLPTVIFLAASAVMPQGYNFADHLLPGMNQVAPVAFMMAAPALISLVSALAVALSSSLKRDVLL</sequence>
<proteinExistence type="predicted"/>
<keyword evidence="1" id="KW-0472">Membrane</keyword>
<feature type="transmembrane region" description="Helical" evidence="1">
    <location>
        <begin position="72"/>
        <end position="94"/>
    </location>
</feature>
<feature type="transmembrane region" description="Helical" evidence="1">
    <location>
        <begin position="255"/>
        <end position="275"/>
    </location>
</feature>
<evidence type="ECO:0008006" key="4">
    <source>
        <dbReference type="Google" id="ProtNLM"/>
    </source>
</evidence>
<keyword evidence="1" id="KW-1133">Transmembrane helix</keyword>
<evidence type="ECO:0000256" key="1">
    <source>
        <dbReference type="SAM" id="Phobius"/>
    </source>
</evidence>
<reference evidence="2 3" key="1">
    <citation type="submission" date="2024-04" db="EMBL/GenBank/DDBJ databases">
        <title>Human intestinal bacterial collection.</title>
        <authorList>
            <person name="Pauvert C."/>
            <person name="Hitch T.C.A."/>
            <person name="Clavel T."/>
        </authorList>
    </citation>
    <scope>NUCLEOTIDE SEQUENCE [LARGE SCALE GENOMIC DNA]</scope>
    <source>
        <strain evidence="2 3">CLA-AA-H197</strain>
    </source>
</reference>
<evidence type="ECO:0000313" key="2">
    <source>
        <dbReference type="EMBL" id="MEQ2637083.1"/>
    </source>
</evidence>
<feature type="transmembrane region" description="Helical" evidence="1">
    <location>
        <begin position="26"/>
        <end position="47"/>
    </location>
</feature>
<organism evidence="2 3">
    <name type="scientific">Paratractidigestivibacter faecalis</name>
    <dbReference type="NCBI Taxonomy" id="2292441"/>
    <lineage>
        <taxon>Bacteria</taxon>
        <taxon>Bacillati</taxon>
        <taxon>Actinomycetota</taxon>
        <taxon>Coriobacteriia</taxon>
        <taxon>Coriobacteriales</taxon>
        <taxon>Atopobiaceae</taxon>
        <taxon>Paratractidigestivibacter</taxon>
    </lineage>
</organism>
<accession>A0ABV1IDV6</accession>
<keyword evidence="3" id="KW-1185">Reference proteome</keyword>
<dbReference type="Proteomes" id="UP001478817">
    <property type="component" value="Unassembled WGS sequence"/>
</dbReference>
<name>A0ABV1IDV6_9ACTN</name>